<evidence type="ECO:0000256" key="4">
    <source>
        <dbReference type="ARBA" id="ARBA00022692"/>
    </source>
</evidence>
<keyword evidence="10" id="KW-1185">Reference proteome</keyword>
<dbReference type="PRINTS" id="PR01988">
    <property type="entry name" value="EXPORTERBACE"/>
</dbReference>
<dbReference type="Proteomes" id="UP000199406">
    <property type="component" value="Unassembled WGS sequence"/>
</dbReference>
<feature type="transmembrane region" description="Helical" evidence="7">
    <location>
        <begin position="377"/>
        <end position="396"/>
    </location>
</feature>
<feature type="transmembrane region" description="Helical" evidence="7">
    <location>
        <begin position="217"/>
        <end position="240"/>
    </location>
</feature>
<sequence>MLAYPAFVRLWLSGTVSWLGSFTFGLALQLLLIETLSADQTAIGFVRAAQWLPAVAVGLLAGVLTDRMRRRPVLIAADTATALATGTIAGLAFAGLLTVPVLAVLVAVVGSASMFFHAAHQSYLPQLVPMELLPVANARVEQTTTAAEAVGPLVVGVLVRFLSAPVAILFNAVSHAVAALLLASIRVHEPTPARQPDRQLWRELREGGSWVYRHGTLAPYAVSLHLWFLANSALMTVFVFHATEELGLSALTVGLVLSCAGISGVVGAGLAPRAAERHGVGRVCAAAAWLHPPAYLFLLLAPAGTTGAALLVAGQLLHGLGSGIKGPLDLSYRNAVTPDRLRARMNGTIRAFNWGSIALAAPLAGLAATAYGDGPVIAVGIGVLALSALVLTLSRFRRAEMPAAYA</sequence>
<keyword evidence="4 7" id="KW-0812">Transmembrane</keyword>
<evidence type="ECO:0000256" key="3">
    <source>
        <dbReference type="ARBA" id="ARBA00022475"/>
    </source>
</evidence>
<evidence type="ECO:0000259" key="8">
    <source>
        <dbReference type="PROSITE" id="PS50850"/>
    </source>
</evidence>
<dbReference type="Gene3D" id="1.20.1250.20">
    <property type="entry name" value="MFS general substrate transporter like domains"/>
    <property type="match status" value="1"/>
</dbReference>
<dbReference type="InterPro" id="IPR036259">
    <property type="entry name" value="MFS_trans_sf"/>
</dbReference>
<dbReference type="PROSITE" id="PS50850">
    <property type="entry name" value="MFS"/>
    <property type="match status" value="1"/>
</dbReference>
<protein>
    <submittedName>
        <fullName evidence="9">Predicted arabinose efflux permease, MFS family</fullName>
    </submittedName>
</protein>
<gene>
    <name evidence="9" type="ORF">SAMN05660662_0714</name>
</gene>
<dbReference type="SUPFAM" id="SSF103473">
    <property type="entry name" value="MFS general substrate transporter"/>
    <property type="match status" value="1"/>
</dbReference>
<dbReference type="AlphaFoldDB" id="A0A1G7HMG3"/>
<accession>A0A1G7HMG3</accession>
<dbReference type="GO" id="GO:0005886">
    <property type="term" value="C:plasma membrane"/>
    <property type="evidence" value="ECO:0007669"/>
    <property type="project" value="UniProtKB-SubCell"/>
</dbReference>
<dbReference type="STRING" id="1550231.SAMN05660662_0714"/>
<dbReference type="InterPro" id="IPR020846">
    <property type="entry name" value="MFS_dom"/>
</dbReference>
<dbReference type="EMBL" id="FNBT01000001">
    <property type="protein sequence ID" value="SDF01667.1"/>
    <property type="molecule type" value="Genomic_DNA"/>
</dbReference>
<dbReference type="InterPro" id="IPR010290">
    <property type="entry name" value="TM_effector"/>
</dbReference>
<evidence type="ECO:0000256" key="6">
    <source>
        <dbReference type="ARBA" id="ARBA00023136"/>
    </source>
</evidence>
<comment type="subcellular location">
    <subcellularLocation>
        <location evidence="1">Cell membrane</location>
        <topology evidence="1">Multi-pass membrane protein</topology>
    </subcellularLocation>
</comment>
<evidence type="ECO:0000313" key="10">
    <source>
        <dbReference type="Proteomes" id="UP000199406"/>
    </source>
</evidence>
<evidence type="ECO:0000313" key="9">
    <source>
        <dbReference type="EMBL" id="SDF01667.1"/>
    </source>
</evidence>
<keyword evidence="6 7" id="KW-0472">Membrane</keyword>
<evidence type="ECO:0000256" key="5">
    <source>
        <dbReference type="ARBA" id="ARBA00022989"/>
    </source>
</evidence>
<dbReference type="GO" id="GO:0022857">
    <property type="term" value="F:transmembrane transporter activity"/>
    <property type="evidence" value="ECO:0007669"/>
    <property type="project" value="InterPro"/>
</dbReference>
<feature type="transmembrane region" description="Helical" evidence="7">
    <location>
        <begin position="45"/>
        <end position="65"/>
    </location>
</feature>
<dbReference type="PANTHER" id="PTHR23513:SF6">
    <property type="entry name" value="MAJOR FACILITATOR SUPERFAMILY ASSOCIATED DOMAIN-CONTAINING PROTEIN"/>
    <property type="match status" value="1"/>
</dbReference>
<feature type="domain" description="Major facilitator superfamily (MFS) profile" evidence="8">
    <location>
        <begin position="216"/>
        <end position="406"/>
    </location>
</feature>
<organism evidence="9 10">
    <name type="scientific">Blastococcus aurantiacus</name>
    <dbReference type="NCBI Taxonomy" id="1550231"/>
    <lineage>
        <taxon>Bacteria</taxon>
        <taxon>Bacillati</taxon>
        <taxon>Actinomycetota</taxon>
        <taxon>Actinomycetes</taxon>
        <taxon>Geodermatophilales</taxon>
        <taxon>Geodermatophilaceae</taxon>
        <taxon>Blastococcus</taxon>
    </lineage>
</organism>
<dbReference type="CDD" id="cd06173">
    <property type="entry name" value="MFS_MefA_like"/>
    <property type="match status" value="1"/>
</dbReference>
<feature type="transmembrane region" description="Helical" evidence="7">
    <location>
        <begin position="252"/>
        <end position="275"/>
    </location>
</feature>
<dbReference type="Pfam" id="PF05977">
    <property type="entry name" value="MFS_3"/>
    <property type="match status" value="1"/>
</dbReference>
<name>A0A1G7HMG3_9ACTN</name>
<feature type="transmembrane region" description="Helical" evidence="7">
    <location>
        <begin position="166"/>
        <end position="185"/>
    </location>
</feature>
<dbReference type="InterPro" id="IPR022324">
    <property type="entry name" value="Bacilysin_exporter_BacE_put"/>
</dbReference>
<proteinExistence type="predicted"/>
<reference evidence="10" key="1">
    <citation type="submission" date="2016-10" db="EMBL/GenBank/DDBJ databases">
        <authorList>
            <person name="Varghese N."/>
            <person name="Submissions S."/>
        </authorList>
    </citation>
    <scope>NUCLEOTIDE SEQUENCE [LARGE SCALE GENOMIC DNA]</scope>
    <source>
        <strain evidence="10">DSM 44268</strain>
    </source>
</reference>
<keyword evidence="2" id="KW-0813">Transport</keyword>
<feature type="transmembrane region" description="Helical" evidence="7">
    <location>
        <begin position="351"/>
        <end position="371"/>
    </location>
</feature>
<feature type="transmembrane region" description="Helical" evidence="7">
    <location>
        <begin position="12"/>
        <end position="33"/>
    </location>
</feature>
<keyword evidence="5 7" id="KW-1133">Transmembrane helix</keyword>
<dbReference type="PANTHER" id="PTHR23513">
    <property type="entry name" value="INTEGRAL MEMBRANE EFFLUX PROTEIN-RELATED"/>
    <property type="match status" value="1"/>
</dbReference>
<evidence type="ECO:0000256" key="7">
    <source>
        <dbReference type="SAM" id="Phobius"/>
    </source>
</evidence>
<keyword evidence="3" id="KW-1003">Cell membrane</keyword>
<evidence type="ECO:0000256" key="1">
    <source>
        <dbReference type="ARBA" id="ARBA00004651"/>
    </source>
</evidence>
<evidence type="ECO:0000256" key="2">
    <source>
        <dbReference type="ARBA" id="ARBA00022448"/>
    </source>
</evidence>